<dbReference type="AlphaFoldDB" id="A9UQL7"/>
<accession>A9UQL7</accession>
<dbReference type="GeneID" id="5887334"/>
<reference evidence="1 2" key="1">
    <citation type="journal article" date="2008" name="Nature">
        <title>The genome of the choanoflagellate Monosiga brevicollis and the origin of metazoans.</title>
        <authorList>
            <consortium name="JGI Sequencing"/>
            <person name="King N."/>
            <person name="Westbrook M.J."/>
            <person name="Young S.L."/>
            <person name="Kuo A."/>
            <person name="Abedin M."/>
            <person name="Chapman J."/>
            <person name="Fairclough S."/>
            <person name="Hellsten U."/>
            <person name="Isogai Y."/>
            <person name="Letunic I."/>
            <person name="Marr M."/>
            <person name="Pincus D."/>
            <person name="Putnam N."/>
            <person name="Rokas A."/>
            <person name="Wright K.J."/>
            <person name="Zuzow R."/>
            <person name="Dirks W."/>
            <person name="Good M."/>
            <person name="Goodstein D."/>
            <person name="Lemons D."/>
            <person name="Li W."/>
            <person name="Lyons J.B."/>
            <person name="Morris A."/>
            <person name="Nichols S."/>
            <person name="Richter D.J."/>
            <person name="Salamov A."/>
            <person name="Bork P."/>
            <person name="Lim W.A."/>
            <person name="Manning G."/>
            <person name="Miller W.T."/>
            <person name="McGinnis W."/>
            <person name="Shapiro H."/>
            <person name="Tjian R."/>
            <person name="Grigoriev I.V."/>
            <person name="Rokhsar D."/>
        </authorList>
    </citation>
    <scope>NUCLEOTIDE SEQUENCE [LARGE SCALE GENOMIC DNA]</scope>
    <source>
        <strain evidence="2">MX1 / ATCC 50154</strain>
    </source>
</reference>
<sequence>MVTYDGVTASGNKSVGGVMASGNKSAGVDKAYQEAIESESADTPGYGNVGAGWGYGYSDVGGYDCSDVGCGCNGVEGCDCGCDYDYDNDGGPHRTGSSLAWLELRQQVDAPALRPRLLQIRLAAH</sequence>
<dbReference type="EMBL" id="CH991543">
    <property type="protein sequence ID" value="EDQ92621.1"/>
    <property type="molecule type" value="Genomic_DNA"/>
</dbReference>
<dbReference type="RefSeq" id="XP_001742383.1">
    <property type="nucleotide sequence ID" value="XM_001742331.1"/>
</dbReference>
<gene>
    <name evidence="1" type="ORF">MONBRDRAFT_5318</name>
</gene>
<keyword evidence="2" id="KW-1185">Reference proteome</keyword>
<proteinExistence type="predicted"/>
<organism evidence="1 2">
    <name type="scientific">Monosiga brevicollis</name>
    <name type="common">Choanoflagellate</name>
    <dbReference type="NCBI Taxonomy" id="81824"/>
    <lineage>
        <taxon>Eukaryota</taxon>
        <taxon>Choanoflagellata</taxon>
        <taxon>Craspedida</taxon>
        <taxon>Salpingoecidae</taxon>
        <taxon>Monosiga</taxon>
    </lineage>
</organism>
<dbReference type="KEGG" id="mbr:MONBRDRAFT_5318"/>
<protein>
    <submittedName>
        <fullName evidence="1">Uncharacterized protein</fullName>
    </submittedName>
</protein>
<name>A9UQL7_MONBE</name>
<evidence type="ECO:0000313" key="1">
    <source>
        <dbReference type="EMBL" id="EDQ92621.1"/>
    </source>
</evidence>
<dbReference type="InParanoid" id="A9UQL7"/>
<dbReference type="Proteomes" id="UP000001357">
    <property type="component" value="Unassembled WGS sequence"/>
</dbReference>
<evidence type="ECO:0000313" key="2">
    <source>
        <dbReference type="Proteomes" id="UP000001357"/>
    </source>
</evidence>